<evidence type="ECO:0000313" key="5">
    <source>
        <dbReference type="Proteomes" id="UP000250222"/>
    </source>
</evidence>
<dbReference type="Gene3D" id="3.30.420.240">
    <property type="match status" value="1"/>
</dbReference>
<sequence length="508" mass="56430">MDLAFLEHAARSFEPPAAPRWATPADMAGALDPKFRRTPAIDLINEAIAETLDTLDGRLIVSMPPQEGKSTLTTKWTPVHRLATHPDDRIVVASYAAGPARRMGRLIRGEITTHADELGIRIADDVGAQNEFELAGHVGGVYSVGIGGGLTSRPADVMLIDDPLSNREQADSETFRERVWEWWTDVASARLAPGAPVILILTRWHHDDLAGRLLKSDDGDQWRVVNIPAQADHRPEKGETDPLGRQPGEFMESARTYKDRKTGRLVPRTRAQWERRKRQAGPRTWASLYQGRPSPDSGDLFPAEWSRYDQPLWYDRGDGARIIPGHDFELVQSWDMAFKDTKSSDYVVGQVWLRQGVDVWLLDQVRDRLSFTKSIAAVKAMTARWPQASAKFVEDKANGPAVINALARQVPGLIPVEPEGSKYARAAAISPFVHSRNVHIPEAALLPNVEDLLEEARAFPNGSHDDTIDALSQAINQLLLHPLIAGEDMVTSDDLVEDMDPHTYLGTY</sequence>
<organism evidence="4 5">
    <name type="scientific">Georgenia satyanarayanai</name>
    <dbReference type="NCBI Taxonomy" id="860221"/>
    <lineage>
        <taxon>Bacteria</taxon>
        <taxon>Bacillati</taxon>
        <taxon>Actinomycetota</taxon>
        <taxon>Actinomycetes</taxon>
        <taxon>Micrococcales</taxon>
        <taxon>Bogoriellaceae</taxon>
        <taxon>Georgenia</taxon>
    </lineage>
</organism>
<accession>A0A2Y9BX88</accession>
<dbReference type="InterPro" id="IPR006517">
    <property type="entry name" value="Phage_terminase_lsu-like_C"/>
</dbReference>
<reference evidence="4 5" key="1">
    <citation type="submission" date="2016-10" db="EMBL/GenBank/DDBJ databases">
        <authorList>
            <person name="Cai Z."/>
        </authorList>
    </citation>
    <scope>NUCLEOTIDE SEQUENCE [LARGE SCALE GENOMIC DNA]</scope>
    <source>
        <strain evidence="4 5">CGMCC 1.10826</strain>
    </source>
</reference>
<name>A0A2Y9BX88_9MICO</name>
<dbReference type="Pfam" id="PF17289">
    <property type="entry name" value="Terminase_6C"/>
    <property type="match status" value="1"/>
</dbReference>
<dbReference type="Proteomes" id="UP000250222">
    <property type="component" value="Unassembled WGS sequence"/>
</dbReference>
<dbReference type="NCBIfam" id="TIGR01630">
    <property type="entry name" value="psiM2_ORF9"/>
    <property type="match status" value="1"/>
</dbReference>
<keyword evidence="5" id="KW-1185">Reference proteome</keyword>
<protein>
    <submittedName>
        <fullName evidence="4">Phage uncharacterized protein (Putative large terminase), C-terminal domain-containing protein</fullName>
    </submittedName>
</protein>
<proteinExistence type="predicted"/>
<dbReference type="InterPro" id="IPR035421">
    <property type="entry name" value="Terminase_6C"/>
</dbReference>
<dbReference type="Pfam" id="PF03237">
    <property type="entry name" value="Terminase_6N"/>
    <property type="match status" value="1"/>
</dbReference>
<feature type="region of interest" description="Disordered" evidence="2">
    <location>
        <begin position="231"/>
        <end position="250"/>
    </location>
</feature>
<keyword evidence="1" id="KW-1188">Viral release from host cell</keyword>
<dbReference type="EMBL" id="UETB01000004">
    <property type="protein sequence ID" value="SSA40402.1"/>
    <property type="molecule type" value="Genomic_DNA"/>
</dbReference>
<evidence type="ECO:0000256" key="2">
    <source>
        <dbReference type="SAM" id="MobiDB-lite"/>
    </source>
</evidence>
<feature type="compositionally biased region" description="Basic and acidic residues" evidence="2">
    <location>
        <begin position="231"/>
        <end position="242"/>
    </location>
</feature>
<evidence type="ECO:0000259" key="3">
    <source>
        <dbReference type="Pfam" id="PF17289"/>
    </source>
</evidence>
<gene>
    <name evidence="4" type="ORF">SAMN05216184_104112</name>
</gene>
<evidence type="ECO:0000256" key="1">
    <source>
        <dbReference type="ARBA" id="ARBA00022612"/>
    </source>
</evidence>
<dbReference type="AlphaFoldDB" id="A0A2Y9BX88"/>
<evidence type="ECO:0000313" key="4">
    <source>
        <dbReference type="EMBL" id="SSA40402.1"/>
    </source>
</evidence>
<dbReference type="RefSeq" id="WP_110852040.1">
    <property type="nucleotide sequence ID" value="NZ_QKLZ01000004.1"/>
</dbReference>
<feature type="domain" description="Terminase large subunit gp17-like C-terminal" evidence="3">
    <location>
        <begin position="333"/>
        <end position="477"/>
    </location>
</feature>
<dbReference type="OrthoDB" id="4519042at2"/>